<keyword evidence="1" id="KW-0732">Signal</keyword>
<feature type="chain" id="PRO_5020667736" description="Secreted protein" evidence="1">
    <location>
        <begin position="29"/>
        <end position="85"/>
    </location>
</feature>
<proteinExistence type="predicted"/>
<gene>
    <name evidence="2" type="ORF">E1286_40645</name>
</gene>
<dbReference type="AlphaFoldDB" id="A0A4R4XTI0"/>
<dbReference type="OrthoDB" id="3538045at2"/>
<dbReference type="Proteomes" id="UP000295302">
    <property type="component" value="Unassembled WGS sequence"/>
</dbReference>
<reference evidence="2 3" key="1">
    <citation type="submission" date="2019-03" db="EMBL/GenBank/DDBJ databases">
        <title>Draft genome sequences of novel Actinobacteria.</title>
        <authorList>
            <person name="Sahin N."/>
            <person name="Ay H."/>
            <person name="Saygin H."/>
        </authorList>
    </citation>
    <scope>NUCLEOTIDE SEQUENCE [LARGE SCALE GENOMIC DNA]</scope>
    <source>
        <strain evidence="2 3">CH32</strain>
    </source>
</reference>
<name>A0A4R4XTI0_9ACTN</name>
<sequence length="85" mass="8960">MRNAKRAIAIASIAISGAVVALTSPAHANATASSASVTAMGWKYHGYYPDLGTCNYWRYAVKAAGGDVGSCWDTGSSNWVFAEWV</sequence>
<organism evidence="2 3">
    <name type="scientific">Nonomuraea terrae</name>
    <dbReference type="NCBI Taxonomy" id="2530383"/>
    <lineage>
        <taxon>Bacteria</taxon>
        <taxon>Bacillati</taxon>
        <taxon>Actinomycetota</taxon>
        <taxon>Actinomycetes</taxon>
        <taxon>Streptosporangiales</taxon>
        <taxon>Streptosporangiaceae</taxon>
        <taxon>Nonomuraea</taxon>
    </lineage>
</organism>
<feature type="signal peptide" evidence="1">
    <location>
        <begin position="1"/>
        <end position="28"/>
    </location>
</feature>
<evidence type="ECO:0000256" key="1">
    <source>
        <dbReference type="SAM" id="SignalP"/>
    </source>
</evidence>
<dbReference type="RefSeq" id="WP_132621604.1">
    <property type="nucleotide sequence ID" value="NZ_SMKQ01000233.1"/>
</dbReference>
<dbReference type="EMBL" id="SMKQ01000233">
    <property type="protein sequence ID" value="TDD34613.1"/>
    <property type="molecule type" value="Genomic_DNA"/>
</dbReference>
<protein>
    <recommendedName>
        <fullName evidence="4">Secreted protein</fullName>
    </recommendedName>
</protein>
<keyword evidence="3" id="KW-1185">Reference proteome</keyword>
<evidence type="ECO:0000313" key="3">
    <source>
        <dbReference type="Proteomes" id="UP000295302"/>
    </source>
</evidence>
<evidence type="ECO:0000313" key="2">
    <source>
        <dbReference type="EMBL" id="TDD34613.1"/>
    </source>
</evidence>
<evidence type="ECO:0008006" key="4">
    <source>
        <dbReference type="Google" id="ProtNLM"/>
    </source>
</evidence>
<comment type="caution">
    <text evidence="2">The sequence shown here is derived from an EMBL/GenBank/DDBJ whole genome shotgun (WGS) entry which is preliminary data.</text>
</comment>
<accession>A0A4R4XTI0</accession>